<dbReference type="AlphaFoldDB" id="A0A4R4P6S8"/>
<dbReference type="GO" id="GO:0008168">
    <property type="term" value="F:methyltransferase activity"/>
    <property type="evidence" value="ECO:0007669"/>
    <property type="project" value="UniProtKB-KW"/>
</dbReference>
<proteinExistence type="predicted"/>
<dbReference type="GO" id="GO:0032259">
    <property type="term" value="P:methylation"/>
    <property type="evidence" value="ECO:0007669"/>
    <property type="project" value="UniProtKB-KW"/>
</dbReference>
<dbReference type="RefSeq" id="WP_131939166.1">
    <property type="nucleotide sequence ID" value="NZ_BAAAMX010000014.1"/>
</dbReference>
<keyword evidence="2" id="KW-0489">Methyltransferase</keyword>
<gene>
    <name evidence="2" type="ORF">E1284_12235</name>
</gene>
<sequence length="192" mass="20319">MDPELAEHPDRLRWNAKYGDAPALSPVHPLVERALALPMPDGGVLDLASGPSGSALLAAAAGRRVTAVDISEIALGRLGAEARRRGLESLITPVQVDLGRWRPETPGYALVLCTGFWDRAVFGRAAAAVLPGGLLGWEAFTEDARRDRPQMPAAWCLAPGEPASLLPDGFTVLDQADVPSAGKRRLLARFGG</sequence>
<accession>A0A4R4P6S8</accession>
<dbReference type="EMBL" id="SMJW01000048">
    <property type="protein sequence ID" value="TDC16543.1"/>
    <property type="molecule type" value="Genomic_DNA"/>
</dbReference>
<dbReference type="InterPro" id="IPR029063">
    <property type="entry name" value="SAM-dependent_MTases_sf"/>
</dbReference>
<dbReference type="CDD" id="cd02440">
    <property type="entry name" value="AdoMet_MTases"/>
    <property type="match status" value="1"/>
</dbReference>
<reference evidence="2 3" key="1">
    <citation type="submission" date="2019-03" db="EMBL/GenBank/DDBJ databases">
        <title>Draft genome sequences of novel Actinobacteria.</title>
        <authorList>
            <person name="Sahin N."/>
            <person name="Ay H."/>
            <person name="Saygin H."/>
        </authorList>
    </citation>
    <scope>NUCLEOTIDE SEQUENCE [LARGE SCALE GENOMIC DNA]</scope>
    <source>
        <strain evidence="2 3">DSM 45347</strain>
    </source>
</reference>
<evidence type="ECO:0000313" key="3">
    <source>
        <dbReference type="Proteomes" id="UP000295431"/>
    </source>
</evidence>
<name>A0A4R4P6S8_9ACTN</name>
<protein>
    <submittedName>
        <fullName evidence="2">Class I SAM-dependent methyltransferase</fullName>
    </submittedName>
</protein>
<feature type="domain" description="Methyltransferase" evidence="1">
    <location>
        <begin position="44"/>
        <end position="133"/>
    </location>
</feature>
<comment type="caution">
    <text evidence="2">The sequence shown here is derived from an EMBL/GenBank/DDBJ whole genome shotgun (WGS) entry which is preliminary data.</text>
</comment>
<organism evidence="2 3">
    <name type="scientific">Actinomadura bangladeshensis</name>
    <dbReference type="NCBI Taxonomy" id="453573"/>
    <lineage>
        <taxon>Bacteria</taxon>
        <taxon>Bacillati</taxon>
        <taxon>Actinomycetota</taxon>
        <taxon>Actinomycetes</taxon>
        <taxon>Streptosporangiales</taxon>
        <taxon>Thermomonosporaceae</taxon>
        <taxon>Actinomadura</taxon>
    </lineage>
</organism>
<keyword evidence="2" id="KW-0808">Transferase</keyword>
<dbReference type="SUPFAM" id="SSF53335">
    <property type="entry name" value="S-adenosyl-L-methionine-dependent methyltransferases"/>
    <property type="match status" value="1"/>
</dbReference>
<dbReference type="OrthoDB" id="3471769at2"/>
<dbReference type="Gene3D" id="3.40.50.150">
    <property type="entry name" value="Vaccinia Virus protein VP39"/>
    <property type="match status" value="1"/>
</dbReference>
<dbReference type="Proteomes" id="UP000295431">
    <property type="component" value="Unassembled WGS sequence"/>
</dbReference>
<keyword evidence="3" id="KW-1185">Reference proteome</keyword>
<evidence type="ECO:0000313" key="2">
    <source>
        <dbReference type="EMBL" id="TDC16543.1"/>
    </source>
</evidence>
<evidence type="ECO:0000259" key="1">
    <source>
        <dbReference type="Pfam" id="PF13649"/>
    </source>
</evidence>
<dbReference type="Pfam" id="PF13649">
    <property type="entry name" value="Methyltransf_25"/>
    <property type="match status" value="1"/>
</dbReference>
<dbReference type="InterPro" id="IPR041698">
    <property type="entry name" value="Methyltransf_25"/>
</dbReference>